<evidence type="ECO:0000313" key="4">
    <source>
        <dbReference type="Proteomes" id="UP000750197"/>
    </source>
</evidence>
<dbReference type="Pfam" id="PF04967">
    <property type="entry name" value="HTH_10"/>
    <property type="match status" value="1"/>
</dbReference>
<dbReference type="Proteomes" id="UP000716004">
    <property type="component" value="Unassembled WGS sequence"/>
</dbReference>
<dbReference type="AlphaFoldDB" id="A0A8J8CG71"/>
<dbReference type="SUPFAM" id="SSF88659">
    <property type="entry name" value="Sigma3 and sigma4 domains of RNA polymerase sigma factors"/>
    <property type="match status" value="1"/>
</dbReference>
<gene>
    <name evidence="2" type="ORF">J9259_03370</name>
    <name evidence="3" type="ORF">KIY12_04850</name>
</gene>
<proteinExistence type="predicted"/>
<organism evidence="3 4">
    <name type="scientific">Candidatus Sysuiplasma superficiale</name>
    <dbReference type="NCBI Taxonomy" id="2823368"/>
    <lineage>
        <taxon>Archaea</taxon>
        <taxon>Methanobacteriati</taxon>
        <taxon>Thermoplasmatota</taxon>
        <taxon>Thermoplasmata</taxon>
        <taxon>Candidatus Sysuiplasmatales</taxon>
        <taxon>Candidatus Sysuiplasmataceae</taxon>
        <taxon>Candidatus Sysuiplasma</taxon>
    </lineage>
</organism>
<evidence type="ECO:0000313" key="3">
    <source>
        <dbReference type="EMBL" id="MBX8644036.1"/>
    </source>
</evidence>
<feature type="domain" description="HTH bat-type" evidence="1">
    <location>
        <begin position="141"/>
        <end position="192"/>
    </location>
</feature>
<reference evidence="3" key="1">
    <citation type="submission" date="2021-05" db="EMBL/GenBank/DDBJ databases">
        <title>Genomic insights into ecological role and evolution of a novel Thermoplasmata order Candidatus Sysuiplasmatales.</title>
        <authorList>
            <person name="Yuan Y."/>
        </authorList>
    </citation>
    <scope>NUCLEOTIDE SEQUENCE</scope>
    <source>
        <strain evidence="3">TUT19-bin139</strain>
        <strain evidence="2">YP2-bin.285</strain>
    </source>
</reference>
<protein>
    <submittedName>
        <fullName evidence="3">Helix-turn-helix domain-containing protein</fullName>
    </submittedName>
</protein>
<accession>A0A8J8CG71</accession>
<dbReference type="Proteomes" id="UP000750197">
    <property type="component" value="Unassembled WGS sequence"/>
</dbReference>
<dbReference type="EMBL" id="JAGVSJ010000005">
    <property type="protein sequence ID" value="MBX8631548.1"/>
    <property type="molecule type" value="Genomic_DNA"/>
</dbReference>
<comment type="caution">
    <text evidence="3">The sequence shown here is derived from an EMBL/GenBank/DDBJ whole genome shotgun (WGS) entry which is preliminary data.</text>
</comment>
<dbReference type="InterPro" id="IPR013324">
    <property type="entry name" value="RNA_pol_sigma_r3/r4-like"/>
</dbReference>
<sequence>MGCFEATVELERTDCLVTSLVFSKLKDASVGRLSIGKETSLHRVVSDDILDVITPLRQISKSVRKVGKDSLWVESKSCSACRFLSERMVPVISSRTADETHVHFRLLVQSRKALQSLVEEMKAKGLKPRVVDITENRVYEMTDREKQILLFAFNHGYFESQRVSSLTEIARILEVSPSSLSDVMRRALKKVVADYLKKSM</sequence>
<dbReference type="InterPro" id="IPR007050">
    <property type="entry name" value="HTH_bacterioopsin"/>
</dbReference>
<dbReference type="PANTHER" id="PTHR34236">
    <property type="entry name" value="DIMETHYL SULFOXIDE REDUCTASE TRANSCRIPTIONAL ACTIVATOR"/>
    <property type="match status" value="1"/>
</dbReference>
<dbReference type="PANTHER" id="PTHR34236:SF1">
    <property type="entry name" value="DIMETHYL SULFOXIDE REDUCTASE TRANSCRIPTIONAL ACTIVATOR"/>
    <property type="match status" value="1"/>
</dbReference>
<name>A0A8J8CG71_9ARCH</name>
<evidence type="ECO:0000259" key="1">
    <source>
        <dbReference type="Pfam" id="PF04967"/>
    </source>
</evidence>
<dbReference type="EMBL" id="JAHEAC010000034">
    <property type="protein sequence ID" value="MBX8644036.1"/>
    <property type="molecule type" value="Genomic_DNA"/>
</dbReference>
<evidence type="ECO:0000313" key="2">
    <source>
        <dbReference type="EMBL" id="MBX8631548.1"/>
    </source>
</evidence>